<feature type="compositionally biased region" description="Polar residues" evidence="5">
    <location>
        <begin position="229"/>
        <end position="257"/>
    </location>
</feature>
<dbReference type="GO" id="GO:0007080">
    <property type="term" value="P:mitotic metaphase chromosome alignment"/>
    <property type="evidence" value="ECO:0007669"/>
    <property type="project" value="TreeGrafter"/>
</dbReference>
<dbReference type="Proteomes" id="UP000050525">
    <property type="component" value="Unassembled WGS sequence"/>
</dbReference>
<feature type="domain" description="G2 and S phase-expressed protein 1 N-terminal" evidence="6">
    <location>
        <begin position="33"/>
        <end position="175"/>
    </location>
</feature>
<dbReference type="GO" id="GO:0000922">
    <property type="term" value="C:spindle pole"/>
    <property type="evidence" value="ECO:0007669"/>
    <property type="project" value="TreeGrafter"/>
</dbReference>
<evidence type="ECO:0000256" key="2">
    <source>
        <dbReference type="ARBA" id="ARBA00022490"/>
    </source>
</evidence>
<dbReference type="eggNOG" id="ENOG502S467">
    <property type="taxonomic scope" value="Eukaryota"/>
</dbReference>
<dbReference type="InterPro" id="IPR032768">
    <property type="entry name" value="GTSE1_N"/>
</dbReference>
<sequence length="416" mass="45214">MAVAPCSVSDQPWPVFTVMLPEKMETSREEEIQFITDEKFDFGQLSPSDSREEECLGAEEKEGVFAGPVQQVERFVVQRIDPNVVKEESIGPRREHQLNWSPLSPEKLEEIVKEANWLATQLEGCHLPKENAHASPREETELSLGGEPRAPIRFLSKERESPRSPRRETFVVKNSPVRALLPTVELGTLLSKGKSTSPRTAVAPAHARLRHRAGSRLAGGERPRKESTPSKAQPPQRLASSKKPSFQDNPNRRTSPSIRVKEARGPRSSPTQPRLKQELSSPRGKAESLQIVNTGPAKPCGGNSSQVPTSSRPTATSTCQARARSTAIPIPASRLPVPTAVPKPASRVISLSQAAVPRKSSQPQLLGQGSAGAKGLLRPSASGQRVSVTQRTTPQGALRGSKLEPPKKVTVASRPR</sequence>
<feature type="compositionally biased region" description="Polar residues" evidence="5">
    <location>
        <begin position="349"/>
        <end position="367"/>
    </location>
</feature>
<keyword evidence="4" id="KW-0206">Cytoskeleton</keyword>
<feature type="compositionally biased region" description="Polar residues" evidence="5">
    <location>
        <begin position="268"/>
        <end position="280"/>
    </location>
</feature>
<dbReference type="STRING" id="8496.A0A151N8L7"/>
<comment type="caution">
    <text evidence="7">The sequence shown here is derived from an EMBL/GenBank/DDBJ whole genome shotgun (WGS) entry which is preliminary data.</text>
</comment>
<evidence type="ECO:0000256" key="4">
    <source>
        <dbReference type="ARBA" id="ARBA00023212"/>
    </source>
</evidence>
<dbReference type="EMBL" id="AKHW03003787">
    <property type="protein sequence ID" value="KYO33173.1"/>
    <property type="molecule type" value="Genomic_DNA"/>
</dbReference>
<dbReference type="Pfam" id="PF15259">
    <property type="entry name" value="GTSE1_N"/>
    <property type="match status" value="1"/>
</dbReference>
<keyword evidence="3" id="KW-0597">Phosphoprotein</keyword>
<dbReference type="InterPro" id="IPR026657">
    <property type="entry name" value="DDA3/GTSE-1"/>
</dbReference>
<comment type="subcellular location">
    <subcellularLocation>
        <location evidence="1">Cytoplasm</location>
        <location evidence="1">Cytoskeleton</location>
    </subcellularLocation>
</comment>
<feature type="compositionally biased region" description="Basic and acidic residues" evidence="5">
    <location>
        <begin position="219"/>
        <end position="228"/>
    </location>
</feature>
<proteinExistence type="predicted"/>
<feature type="region of interest" description="Disordered" evidence="5">
    <location>
        <begin position="131"/>
        <end position="171"/>
    </location>
</feature>
<feature type="compositionally biased region" description="Polar residues" evidence="5">
    <location>
        <begin position="381"/>
        <end position="395"/>
    </location>
</feature>
<keyword evidence="8" id="KW-1185">Reference proteome</keyword>
<protein>
    <submittedName>
        <fullName evidence="7">Proline/serine-rich coiled-coil protein 1</fullName>
    </submittedName>
</protein>
<feature type="compositionally biased region" description="Basic and acidic residues" evidence="5">
    <location>
        <begin position="155"/>
        <end position="170"/>
    </location>
</feature>
<dbReference type="PANTHER" id="PTHR21584:SF1">
    <property type="entry name" value="PROLINE_SERINE-RICH COILED-COIL PROTEIN 1"/>
    <property type="match status" value="1"/>
</dbReference>
<dbReference type="GO" id="GO:0008017">
    <property type="term" value="F:microtubule binding"/>
    <property type="evidence" value="ECO:0007669"/>
    <property type="project" value="TreeGrafter"/>
</dbReference>
<dbReference type="AlphaFoldDB" id="A0A151N8L7"/>
<dbReference type="GO" id="GO:0005876">
    <property type="term" value="C:spindle microtubule"/>
    <property type="evidence" value="ECO:0007669"/>
    <property type="project" value="TreeGrafter"/>
</dbReference>
<reference evidence="7 8" key="1">
    <citation type="journal article" date="2012" name="Genome Biol.">
        <title>Sequencing three crocodilian genomes to illuminate the evolution of archosaurs and amniotes.</title>
        <authorList>
            <person name="St John J.A."/>
            <person name="Braun E.L."/>
            <person name="Isberg S.R."/>
            <person name="Miles L.G."/>
            <person name="Chong A.Y."/>
            <person name="Gongora J."/>
            <person name="Dalzell P."/>
            <person name="Moran C."/>
            <person name="Bed'hom B."/>
            <person name="Abzhanov A."/>
            <person name="Burgess S.C."/>
            <person name="Cooksey A.M."/>
            <person name="Castoe T.A."/>
            <person name="Crawford N.G."/>
            <person name="Densmore L.D."/>
            <person name="Drew J.C."/>
            <person name="Edwards S.V."/>
            <person name="Faircloth B.C."/>
            <person name="Fujita M.K."/>
            <person name="Greenwold M.J."/>
            <person name="Hoffmann F.G."/>
            <person name="Howard J.M."/>
            <person name="Iguchi T."/>
            <person name="Janes D.E."/>
            <person name="Khan S.Y."/>
            <person name="Kohno S."/>
            <person name="de Koning A.J."/>
            <person name="Lance S.L."/>
            <person name="McCarthy F.M."/>
            <person name="McCormack J.E."/>
            <person name="Merchant M.E."/>
            <person name="Peterson D.G."/>
            <person name="Pollock D.D."/>
            <person name="Pourmand N."/>
            <person name="Raney B.J."/>
            <person name="Roessler K.A."/>
            <person name="Sanford J.R."/>
            <person name="Sawyer R.H."/>
            <person name="Schmidt C.J."/>
            <person name="Triplett E.W."/>
            <person name="Tuberville T.D."/>
            <person name="Venegas-Anaya M."/>
            <person name="Howard J.T."/>
            <person name="Jarvis E.D."/>
            <person name="Guillette L.J.Jr."/>
            <person name="Glenn T.C."/>
            <person name="Green R.E."/>
            <person name="Ray D.A."/>
        </authorList>
    </citation>
    <scope>NUCLEOTIDE SEQUENCE [LARGE SCALE GENOMIC DNA]</scope>
    <source>
        <strain evidence="7">KSC_2009_1</strain>
    </source>
</reference>
<evidence type="ECO:0000256" key="5">
    <source>
        <dbReference type="SAM" id="MobiDB-lite"/>
    </source>
</evidence>
<feature type="region of interest" description="Disordered" evidence="5">
    <location>
        <begin position="190"/>
        <end position="416"/>
    </location>
</feature>
<dbReference type="PANTHER" id="PTHR21584">
    <property type="entry name" value="DIFFERENTIAL DISPLAY AND ACTIVATED BY P53 DDA3 /G2 S PHASE EXPRESSED 1"/>
    <property type="match status" value="1"/>
</dbReference>
<gene>
    <name evidence="7" type="primary">PSRC1</name>
    <name evidence="7" type="ORF">Y1Q_0014958</name>
</gene>
<evidence type="ECO:0000256" key="3">
    <source>
        <dbReference type="ARBA" id="ARBA00022553"/>
    </source>
</evidence>
<keyword evidence="2" id="KW-0963">Cytoplasm</keyword>
<evidence type="ECO:0000313" key="7">
    <source>
        <dbReference type="EMBL" id="KYO33173.1"/>
    </source>
</evidence>
<organism evidence="7 8">
    <name type="scientific">Alligator mississippiensis</name>
    <name type="common">American alligator</name>
    <dbReference type="NCBI Taxonomy" id="8496"/>
    <lineage>
        <taxon>Eukaryota</taxon>
        <taxon>Metazoa</taxon>
        <taxon>Chordata</taxon>
        <taxon>Craniata</taxon>
        <taxon>Vertebrata</taxon>
        <taxon>Euteleostomi</taxon>
        <taxon>Archelosauria</taxon>
        <taxon>Archosauria</taxon>
        <taxon>Crocodylia</taxon>
        <taxon>Alligatoridae</taxon>
        <taxon>Alligatorinae</taxon>
        <taxon>Alligator</taxon>
    </lineage>
</organism>
<evidence type="ECO:0000313" key="8">
    <source>
        <dbReference type="Proteomes" id="UP000050525"/>
    </source>
</evidence>
<accession>A0A151N8L7</accession>
<name>A0A151N8L7_ALLMI</name>
<feature type="compositionally biased region" description="Basic and acidic residues" evidence="5">
    <location>
        <begin position="131"/>
        <end position="140"/>
    </location>
</feature>
<feature type="compositionally biased region" description="Polar residues" evidence="5">
    <location>
        <begin position="302"/>
        <end position="320"/>
    </location>
</feature>
<evidence type="ECO:0000256" key="1">
    <source>
        <dbReference type="ARBA" id="ARBA00004245"/>
    </source>
</evidence>
<evidence type="ECO:0000259" key="6">
    <source>
        <dbReference type="Pfam" id="PF15259"/>
    </source>
</evidence>